<dbReference type="PROSITE" id="PS51462">
    <property type="entry name" value="NUDIX"/>
    <property type="match status" value="1"/>
</dbReference>
<protein>
    <submittedName>
        <fullName evidence="2">Putative hydrolase</fullName>
    </submittedName>
</protein>
<dbReference type="RefSeq" id="WP_087924826.1">
    <property type="nucleotide sequence ID" value="NZ_CP021744.1"/>
</dbReference>
<dbReference type="OrthoDB" id="4206674at2"/>
<dbReference type="GO" id="GO:0016787">
    <property type="term" value="F:hydrolase activity"/>
    <property type="evidence" value="ECO:0007669"/>
    <property type="project" value="UniProtKB-KW"/>
</dbReference>
<organism evidence="2 3">
    <name type="scientific">Streptomyces albireticuli</name>
    <dbReference type="NCBI Taxonomy" id="1940"/>
    <lineage>
        <taxon>Bacteria</taxon>
        <taxon>Bacillati</taxon>
        <taxon>Actinomycetota</taxon>
        <taxon>Actinomycetes</taxon>
        <taxon>Kitasatosporales</taxon>
        <taxon>Streptomycetaceae</taxon>
        <taxon>Streptomyces</taxon>
    </lineage>
</organism>
<dbReference type="Proteomes" id="UP000195755">
    <property type="component" value="Chromosome"/>
</dbReference>
<dbReference type="InterPro" id="IPR000086">
    <property type="entry name" value="NUDIX_hydrolase_dom"/>
</dbReference>
<dbReference type="InterPro" id="IPR015797">
    <property type="entry name" value="NUDIX_hydrolase-like_dom_sf"/>
</dbReference>
<evidence type="ECO:0000313" key="2">
    <source>
        <dbReference type="EMBL" id="ARZ66164.1"/>
    </source>
</evidence>
<accession>A0A1Z2KVT5</accession>
<dbReference type="AlphaFoldDB" id="A0A1Z2KVT5"/>
<dbReference type="SUPFAM" id="SSF55811">
    <property type="entry name" value="Nudix"/>
    <property type="match status" value="1"/>
</dbReference>
<dbReference type="EMBL" id="CP021744">
    <property type="protein sequence ID" value="ARZ66164.1"/>
    <property type="molecule type" value="Genomic_DNA"/>
</dbReference>
<dbReference type="Gene3D" id="3.90.79.10">
    <property type="entry name" value="Nucleoside Triphosphate Pyrophosphohydrolase"/>
    <property type="match status" value="1"/>
</dbReference>
<dbReference type="Pfam" id="PF00293">
    <property type="entry name" value="NUDIX"/>
    <property type="match status" value="1"/>
</dbReference>
<evidence type="ECO:0000313" key="3">
    <source>
        <dbReference type="Proteomes" id="UP000195755"/>
    </source>
</evidence>
<sequence length="184" mass="20390">MTDHDHGHGWTRLGTEIVHEGPHLTVHRDRVVQPHGAEGTYERVEIADGARIVLVDGQRRVAFVEDAFYPLGTRLLHVPGGAIGKGEDPLDAARRECEEETGWYPRELRHLTAFHPLPSRTPAVVHLYLATDLFRGTVRRDPTEAGMTLRWLPFEAAVDAVRSGEISEAASVIGVLLVERALTV</sequence>
<dbReference type="KEGG" id="salj:SMD11_0498"/>
<name>A0A1Z2KVT5_9ACTN</name>
<proteinExistence type="predicted"/>
<feature type="domain" description="Nudix hydrolase" evidence="1">
    <location>
        <begin position="33"/>
        <end position="174"/>
    </location>
</feature>
<evidence type="ECO:0000259" key="1">
    <source>
        <dbReference type="PROSITE" id="PS51462"/>
    </source>
</evidence>
<gene>
    <name evidence="2" type="primary">nudF</name>
    <name evidence="2" type="ORF">SMD11_0498</name>
</gene>
<keyword evidence="2" id="KW-0378">Hydrolase</keyword>
<reference evidence="2 3" key="1">
    <citation type="submission" date="2017-06" db="EMBL/GenBank/DDBJ databases">
        <title>Streptomyces albireticuli Genome sequencing and assembly.</title>
        <authorList>
            <person name="Wang Y."/>
            <person name="Du B."/>
            <person name="Ding Y."/>
            <person name="Liu H."/>
            <person name="Hou Q."/>
            <person name="Liu K."/>
            <person name="Yao L."/>
            <person name="Wang C."/>
        </authorList>
    </citation>
    <scope>NUCLEOTIDE SEQUENCE [LARGE SCALE GENOMIC DNA]</scope>
    <source>
        <strain evidence="2 3">MDJK11</strain>
    </source>
</reference>